<accession>A0A196SKW8</accession>
<dbReference type="NCBIfam" id="TIGR01472">
    <property type="entry name" value="gmd"/>
    <property type="match status" value="1"/>
</dbReference>
<keyword evidence="7" id="KW-1185">Reference proteome</keyword>
<dbReference type="InterPro" id="IPR016040">
    <property type="entry name" value="NAD(P)-bd_dom"/>
</dbReference>
<dbReference type="Pfam" id="PF16363">
    <property type="entry name" value="GDP_Man_Dehyd"/>
    <property type="match status" value="1"/>
</dbReference>
<reference evidence="6 7" key="1">
    <citation type="submission" date="2016-05" db="EMBL/GenBank/DDBJ databases">
        <title>Nuclear genome of Blastocystis sp. subtype 1 NandII.</title>
        <authorList>
            <person name="Gentekaki E."/>
            <person name="Curtis B."/>
            <person name="Stairs C."/>
            <person name="Eme L."/>
            <person name="Herman E."/>
            <person name="Klimes V."/>
            <person name="Arias M.C."/>
            <person name="Elias M."/>
            <person name="Hilliou F."/>
            <person name="Klute M."/>
            <person name="Malik S.-B."/>
            <person name="Pightling A."/>
            <person name="Rachubinski R."/>
            <person name="Salas D."/>
            <person name="Schlacht A."/>
            <person name="Suga H."/>
            <person name="Archibald J."/>
            <person name="Ball S.G."/>
            <person name="Clark G."/>
            <person name="Dacks J."/>
            <person name="Van Der Giezen M."/>
            <person name="Tsaousis A."/>
            <person name="Roger A."/>
        </authorList>
    </citation>
    <scope>NUCLEOTIDE SEQUENCE [LARGE SCALE GENOMIC DNA]</scope>
    <source>
        <strain evidence="7">ATCC 50177 / NandII</strain>
    </source>
</reference>
<dbReference type="PANTHER" id="PTHR43715:SF1">
    <property type="entry name" value="GDP-MANNOSE 4,6 DEHYDRATASE"/>
    <property type="match status" value="1"/>
</dbReference>
<evidence type="ECO:0000256" key="1">
    <source>
        <dbReference type="ARBA" id="ARBA00001937"/>
    </source>
</evidence>
<dbReference type="Gene3D" id="3.40.50.720">
    <property type="entry name" value="NAD(P)-binding Rossmann-like Domain"/>
    <property type="match status" value="1"/>
</dbReference>
<comment type="similarity">
    <text evidence="2">Belongs to the NAD(P)-dependent epimerase/dehydratase family. GDP-mannose 4,6-dehydratase subfamily.</text>
</comment>
<evidence type="ECO:0000313" key="6">
    <source>
        <dbReference type="EMBL" id="OAO16564.1"/>
    </source>
</evidence>
<evidence type="ECO:0000259" key="5">
    <source>
        <dbReference type="Pfam" id="PF16363"/>
    </source>
</evidence>
<dbReference type="InterPro" id="IPR036291">
    <property type="entry name" value="NAD(P)-bd_dom_sf"/>
</dbReference>
<dbReference type="Proteomes" id="UP000078348">
    <property type="component" value="Unassembled WGS sequence"/>
</dbReference>
<protein>
    <recommendedName>
        <fullName evidence="3">GDP-mannose 4,6-dehydratase</fullName>
        <ecNumber evidence="3">4.2.1.47</ecNumber>
    </recommendedName>
</protein>
<evidence type="ECO:0000256" key="2">
    <source>
        <dbReference type="ARBA" id="ARBA00009263"/>
    </source>
</evidence>
<gene>
    <name evidence="6" type="ORF">AV274_1739</name>
</gene>
<comment type="caution">
    <text evidence="6">The sequence shown here is derived from an EMBL/GenBank/DDBJ whole genome shotgun (WGS) entry which is preliminary data.</text>
</comment>
<evidence type="ECO:0000313" key="7">
    <source>
        <dbReference type="Proteomes" id="UP000078348"/>
    </source>
</evidence>
<dbReference type="STRING" id="478820.A0A196SKW8"/>
<sequence length="391" mass="44316">MLSHSFHCSDMSGTESAAEQRAKVALITGITGQDGSYLAELLLSKGYEVHGIIRRSSSFNTGRINHLYKDPHNKGVKFFLHYGDLTDSSNLCGLMAKIQPDEIYNLGAQSHVKVSFDLSEYTAEVDGIGTLRLLNAMRTCGLEKKTRLYQASTSELYGKVQAIPQNEKTPFYPRSPYGVAKQFSYWMIVNYREAYNMFLCNGILFNHESPRRGPTFVTRKITRAVARIKLGVQDCLYLGNLNSIRDWGHARDYVYGMWLMLQQDKPGDYVLSTGEGHTVREFCEKAFARVGIQVEWRGEAGSAEEVGVDKEHPEHVLVRVDPKYYRPTEVDLLIGDCTKAKTELGWKKNVDFEQLVHEMVDSDLKSAESDFRFSKMGGDRLNEENEEFVVV</sequence>
<feature type="domain" description="NAD(P)-binding" evidence="5">
    <location>
        <begin position="26"/>
        <end position="359"/>
    </location>
</feature>
<dbReference type="InterPro" id="IPR006368">
    <property type="entry name" value="GDP_Man_deHydtase"/>
</dbReference>
<dbReference type="GO" id="GO:0008446">
    <property type="term" value="F:GDP-mannose 4,6-dehydratase activity"/>
    <property type="evidence" value="ECO:0007669"/>
    <property type="project" value="UniProtKB-EC"/>
</dbReference>
<dbReference type="EC" id="4.2.1.47" evidence="3"/>
<dbReference type="AlphaFoldDB" id="A0A196SKW8"/>
<dbReference type="HAMAP" id="MF_00955">
    <property type="entry name" value="GDP_Man_dehydratase"/>
    <property type="match status" value="1"/>
</dbReference>
<dbReference type="FunFam" id="3.40.50.720:FF:000924">
    <property type="entry name" value="GDP-mannose 4,6 dehydratase"/>
    <property type="match status" value="1"/>
</dbReference>
<keyword evidence="4" id="KW-0456">Lyase</keyword>
<dbReference type="PANTHER" id="PTHR43715">
    <property type="entry name" value="GDP-MANNOSE 4,6-DEHYDRATASE"/>
    <property type="match status" value="1"/>
</dbReference>
<name>A0A196SKW8_BLAHN</name>
<proteinExistence type="inferred from homology"/>
<dbReference type="CDD" id="cd05260">
    <property type="entry name" value="GDP_MD_SDR_e"/>
    <property type="match status" value="1"/>
</dbReference>
<dbReference type="OrthoDB" id="10253554at2759"/>
<evidence type="ECO:0000256" key="4">
    <source>
        <dbReference type="ARBA" id="ARBA00023239"/>
    </source>
</evidence>
<evidence type="ECO:0000256" key="3">
    <source>
        <dbReference type="ARBA" id="ARBA00011989"/>
    </source>
</evidence>
<comment type="cofactor">
    <cofactor evidence="1">
        <name>NADP(+)</name>
        <dbReference type="ChEBI" id="CHEBI:58349"/>
    </cofactor>
</comment>
<dbReference type="EMBL" id="LXWW01000075">
    <property type="protein sequence ID" value="OAO16564.1"/>
    <property type="molecule type" value="Genomic_DNA"/>
</dbReference>
<dbReference type="Gene3D" id="3.90.25.10">
    <property type="entry name" value="UDP-galactose 4-epimerase, domain 1"/>
    <property type="match status" value="1"/>
</dbReference>
<organism evidence="6 7">
    <name type="scientific">Blastocystis sp. subtype 1 (strain ATCC 50177 / NandII)</name>
    <dbReference type="NCBI Taxonomy" id="478820"/>
    <lineage>
        <taxon>Eukaryota</taxon>
        <taxon>Sar</taxon>
        <taxon>Stramenopiles</taxon>
        <taxon>Bigyra</taxon>
        <taxon>Opalozoa</taxon>
        <taxon>Opalinata</taxon>
        <taxon>Blastocystidae</taxon>
        <taxon>Blastocystis</taxon>
    </lineage>
</organism>
<dbReference type="GO" id="GO:0042351">
    <property type="term" value="P:'de novo' GDP-L-fucose biosynthetic process"/>
    <property type="evidence" value="ECO:0007669"/>
    <property type="project" value="TreeGrafter"/>
</dbReference>
<dbReference type="SUPFAM" id="SSF51735">
    <property type="entry name" value="NAD(P)-binding Rossmann-fold domains"/>
    <property type="match status" value="1"/>
</dbReference>